<evidence type="ECO:0000313" key="5">
    <source>
        <dbReference type="Proteomes" id="UP001428341"/>
    </source>
</evidence>
<evidence type="ECO:0000256" key="1">
    <source>
        <dbReference type="SAM" id="Phobius"/>
    </source>
</evidence>
<evidence type="ECO:0000313" key="4">
    <source>
        <dbReference type="EMBL" id="KAK9181191.1"/>
    </source>
</evidence>
<proteinExistence type="predicted"/>
<keyword evidence="2" id="KW-0732">Signal</keyword>
<keyword evidence="1" id="KW-0472">Membrane</keyword>
<feature type="chain" id="PRO_5044711514" description="Secreted peptide" evidence="2">
    <location>
        <begin position="21"/>
        <end position="96"/>
    </location>
</feature>
<feature type="signal peptide" evidence="2">
    <location>
        <begin position="1"/>
        <end position="20"/>
    </location>
</feature>
<comment type="caution">
    <text evidence="4">The sequence shown here is derived from an EMBL/GenBank/DDBJ whole genome shotgun (WGS) entry which is preliminary data.</text>
</comment>
<dbReference type="EMBL" id="JBCGBO010000024">
    <property type="protein sequence ID" value="KAK9181191.1"/>
    <property type="molecule type" value="Genomic_DNA"/>
</dbReference>
<reference evidence="4 5" key="1">
    <citation type="submission" date="2024-05" db="EMBL/GenBank/DDBJ databases">
        <title>Haplotype-resolved chromosome-level genome assembly of Huyou (Citrus changshanensis).</title>
        <authorList>
            <person name="Miao C."/>
            <person name="Chen W."/>
            <person name="Wu Y."/>
            <person name="Wang L."/>
            <person name="Zhao S."/>
            <person name="Grierson D."/>
            <person name="Xu C."/>
            <person name="Chen K."/>
        </authorList>
    </citation>
    <scope>NUCLEOTIDE SEQUENCE [LARGE SCALE GENOMIC DNA]</scope>
    <source>
        <strain evidence="4">01-14</strain>
        <tissue evidence="4">Leaf</tissue>
    </source>
</reference>
<feature type="transmembrane region" description="Helical" evidence="1">
    <location>
        <begin position="44"/>
        <end position="71"/>
    </location>
</feature>
<dbReference type="Proteomes" id="UP001428341">
    <property type="component" value="Unassembled WGS sequence"/>
</dbReference>
<evidence type="ECO:0008006" key="6">
    <source>
        <dbReference type="Google" id="ProtNLM"/>
    </source>
</evidence>
<evidence type="ECO:0000256" key="2">
    <source>
        <dbReference type="SAM" id="SignalP"/>
    </source>
</evidence>
<sequence length="96" mass="11298">MIHAWVCLLNVMTFIMCCSSCVYKRNLCSYVYLSPSFSLGVNRLLFFLSHFLISMFSYVYLHGLLCCFSAVKTTLVIYRSFFHFRTIARHPLQIFD</sequence>
<keyword evidence="1" id="KW-0812">Transmembrane</keyword>
<accession>A0AAP0QB60</accession>
<dbReference type="AlphaFoldDB" id="A0AAP0QB60"/>
<dbReference type="EMBL" id="JBCGBO010000024">
    <property type="protein sequence ID" value="KAK9181189.1"/>
    <property type="molecule type" value="Genomic_DNA"/>
</dbReference>
<name>A0AAP0QB60_9ROSI</name>
<keyword evidence="5" id="KW-1185">Reference proteome</keyword>
<protein>
    <recommendedName>
        <fullName evidence="6">Secreted peptide</fullName>
    </recommendedName>
</protein>
<evidence type="ECO:0000313" key="3">
    <source>
        <dbReference type="EMBL" id="KAK9181189.1"/>
    </source>
</evidence>
<gene>
    <name evidence="3" type="ORF">WN944_024326</name>
    <name evidence="4" type="ORF">WN944_024328</name>
</gene>
<organism evidence="4 5">
    <name type="scientific">Citrus x changshan-huyou</name>
    <dbReference type="NCBI Taxonomy" id="2935761"/>
    <lineage>
        <taxon>Eukaryota</taxon>
        <taxon>Viridiplantae</taxon>
        <taxon>Streptophyta</taxon>
        <taxon>Embryophyta</taxon>
        <taxon>Tracheophyta</taxon>
        <taxon>Spermatophyta</taxon>
        <taxon>Magnoliopsida</taxon>
        <taxon>eudicotyledons</taxon>
        <taxon>Gunneridae</taxon>
        <taxon>Pentapetalae</taxon>
        <taxon>rosids</taxon>
        <taxon>malvids</taxon>
        <taxon>Sapindales</taxon>
        <taxon>Rutaceae</taxon>
        <taxon>Aurantioideae</taxon>
        <taxon>Citrus</taxon>
    </lineage>
</organism>
<keyword evidence="1" id="KW-1133">Transmembrane helix</keyword>